<dbReference type="Proteomes" id="UP000264120">
    <property type="component" value="Chromosome"/>
</dbReference>
<keyword evidence="1" id="KW-0472">Membrane</keyword>
<protein>
    <submittedName>
        <fullName evidence="2">Uncharacterized protein</fullName>
    </submittedName>
</protein>
<reference evidence="2 3" key="1">
    <citation type="submission" date="2017-08" db="EMBL/GenBank/DDBJ databases">
        <title>Complete genome sequence of Gluconacetobacter saccharivorans CV1 isolated from Fermented Vinegar.</title>
        <authorList>
            <person name="Kim S.-Y."/>
        </authorList>
    </citation>
    <scope>NUCLEOTIDE SEQUENCE [LARGE SCALE GENOMIC DNA]</scope>
    <source>
        <strain evidence="2 3">CV1</strain>
    </source>
</reference>
<accession>A0A347WFS9</accession>
<dbReference type="KEGG" id="ksc:CD178_02978"/>
<evidence type="ECO:0000256" key="1">
    <source>
        <dbReference type="SAM" id="Phobius"/>
    </source>
</evidence>
<proteinExistence type="predicted"/>
<name>A0A347WFS9_9PROT</name>
<sequence>MCGDSSIRNNLPICVNIILVFYLAACLPITATADDASAMPTENGLYDECSEFSMAGIHDCLRKKRDESQKVLAQAEARMNAVISRWDVDDQFIVAAKSNFIKDKQAFLKYREVHCNFMRSLGGPVIGIGLDSRLYTCVAELNYRRAKLLEDVFPDLPSK</sequence>
<keyword evidence="1" id="KW-0812">Transmembrane</keyword>
<dbReference type="AlphaFoldDB" id="A0A347WFS9"/>
<evidence type="ECO:0000313" key="3">
    <source>
        <dbReference type="Proteomes" id="UP000264120"/>
    </source>
</evidence>
<keyword evidence="3" id="KW-1185">Reference proteome</keyword>
<dbReference type="EMBL" id="CP023036">
    <property type="protein sequence ID" value="AXY23722.1"/>
    <property type="molecule type" value="Genomic_DNA"/>
</dbReference>
<feature type="transmembrane region" description="Helical" evidence="1">
    <location>
        <begin position="12"/>
        <end position="31"/>
    </location>
</feature>
<gene>
    <name evidence="2" type="ORF">CD178_02978</name>
</gene>
<evidence type="ECO:0000313" key="2">
    <source>
        <dbReference type="EMBL" id="AXY23722.1"/>
    </source>
</evidence>
<keyword evidence="1" id="KW-1133">Transmembrane helix</keyword>
<organism evidence="2 3">
    <name type="scientific">Komagataeibacter saccharivorans</name>
    <dbReference type="NCBI Taxonomy" id="265959"/>
    <lineage>
        <taxon>Bacteria</taxon>
        <taxon>Pseudomonadati</taxon>
        <taxon>Pseudomonadota</taxon>
        <taxon>Alphaproteobacteria</taxon>
        <taxon>Acetobacterales</taxon>
        <taxon>Acetobacteraceae</taxon>
        <taxon>Komagataeibacter</taxon>
    </lineage>
</organism>
<dbReference type="RefSeq" id="WP_254057933.1">
    <property type="nucleotide sequence ID" value="NZ_CP023036.1"/>
</dbReference>
<dbReference type="Gene3D" id="1.20.1270.180">
    <property type="match status" value="1"/>
</dbReference>